<keyword evidence="3" id="KW-1185">Reference proteome</keyword>
<comment type="caution">
    <text evidence="2">The sequence shown here is derived from an EMBL/GenBank/DDBJ whole genome shotgun (WGS) entry which is preliminary data.</text>
</comment>
<dbReference type="AlphaFoldDB" id="A0A7J8W8S9"/>
<evidence type="ECO:0008006" key="4">
    <source>
        <dbReference type="Google" id="ProtNLM"/>
    </source>
</evidence>
<dbReference type="Proteomes" id="UP000593573">
    <property type="component" value="Unassembled WGS sequence"/>
</dbReference>
<sequence>MINYWVKLKEIDLYVEHEIDTVVFVDDESMLVVACLQFGGDGNEGGEGGKVVGNKCGEGEGESGEVVGSKGGESDGGGEERDRDESDSVSEDENTYLMKVMYLSDGDNDDELQEGRQKVREMEGKTSGKEVDGEGLNDSVGKEEDGNKTEYFDSDDYGSILGSEDDDNTNICRRRSKFPTYNPNLASPHFCIGMLFKDGKQFKSTIRKYSMCCRRKLKIIRN</sequence>
<feature type="region of interest" description="Disordered" evidence="1">
    <location>
        <begin position="44"/>
        <end position="160"/>
    </location>
</feature>
<gene>
    <name evidence="2" type="ORF">Goklo_024534</name>
</gene>
<dbReference type="OrthoDB" id="1002194at2759"/>
<protein>
    <recommendedName>
        <fullName evidence="4">Transposase MuDR plant domain-containing protein</fullName>
    </recommendedName>
</protein>
<name>A0A7J8W8S9_9ROSI</name>
<evidence type="ECO:0000256" key="1">
    <source>
        <dbReference type="SAM" id="MobiDB-lite"/>
    </source>
</evidence>
<dbReference type="EMBL" id="JABFAB010240035">
    <property type="protein sequence ID" value="MBA0671230.1"/>
    <property type="molecule type" value="Genomic_DNA"/>
</dbReference>
<reference evidence="2 3" key="1">
    <citation type="journal article" date="2019" name="Genome Biol. Evol.">
        <title>Insights into the evolution of the New World diploid cottons (Gossypium, subgenus Houzingenia) based on genome sequencing.</title>
        <authorList>
            <person name="Grover C.E."/>
            <person name="Arick M.A. 2nd"/>
            <person name="Thrash A."/>
            <person name="Conover J.L."/>
            <person name="Sanders W.S."/>
            <person name="Peterson D.G."/>
            <person name="Frelichowski J.E."/>
            <person name="Scheffler J.A."/>
            <person name="Scheffler B.E."/>
            <person name="Wendel J.F."/>
        </authorList>
    </citation>
    <scope>NUCLEOTIDE SEQUENCE [LARGE SCALE GENOMIC DNA]</scope>
    <source>
        <strain evidence="2">57</strain>
        <tissue evidence="2">Leaf</tissue>
    </source>
</reference>
<proteinExistence type="predicted"/>
<feature type="compositionally biased region" description="Basic and acidic residues" evidence="1">
    <location>
        <begin position="140"/>
        <end position="151"/>
    </location>
</feature>
<evidence type="ECO:0000313" key="2">
    <source>
        <dbReference type="EMBL" id="MBA0671230.1"/>
    </source>
</evidence>
<feature type="compositionally biased region" description="Basic and acidic residues" evidence="1">
    <location>
        <begin position="113"/>
        <end position="132"/>
    </location>
</feature>
<accession>A0A7J8W8S9</accession>
<evidence type="ECO:0000313" key="3">
    <source>
        <dbReference type="Proteomes" id="UP000593573"/>
    </source>
</evidence>
<organism evidence="2 3">
    <name type="scientific">Gossypium klotzschianum</name>
    <dbReference type="NCBI Taxonomy" id="34286"/>
    <lineage>
        <taxon>Eukaryota</taxon>
        <taxon>Viridiplantae</taxon>
        <taxon>Streptophyta</taxon>
        <taxon>Embryophyta</taxon>
        <taxon>Tracheophyta</taxon>
        <taxon>Spermatophyta</taxon>
        <taxon>Magnoliopsida</taxon>
        <taxon>eudicotyledons</taxon>
        <taxon>Gunneridae</taxon>
        <taxon>Pentapetalae</taxon>
        <taxon>rosids</taxon>
        <taxon>malvids</taxon>
        <taxon>Malvales</taxon>
        <taxon>Malvaceae</taxon>
        <taxon>Malvoideae</taxon>
        <taxon>Gossypium</taxon>
    </lineage>
</organism>